<keyword evidence="5" id="KW-0653">Protein transport</keyword>
<keyword evidence="4" id="KW-0509">mRNA transport</keyword>
<dbReference type="GO" id="GO:0005737">
    <property type="term" value="C:cytoplasm"/>
    <property type="evidence" value="ECO:0007669"/>
    <property type="project" value="TreeGrafter"/>
</dbReference>
<dbReference type="RefSeq" id="XP_011493871.1">
    <property type="nucleotide sequence ID" value="XM_011495569.1"/>
</dbReference>
<evidence type="ECO:0000256" key="14">
    <source>
        <dbReference type="SAM" id="MobiDB-lite"/>
    </source>
</evidence>
<dbReference type="PANTHER" id="PTHR12960:SF0">
    <property type="entry name" value="MRNA EXPORT FACTOR GLE1"/>
    <property type="match status" value="1"/>
</dbReference>
<dbReference type="GO" id="GO:0016973">
    <property type="term" value="P:poly(A)+ mRNA export from nucleus"/>
    <property type="evidence" value="ECO:0007669"/>
    <property type="project" value="InterPro"/>
</dbReference>
<dbReference type="GO" id="GO:0015031">
    <property type="term" value="P:protein transport"/>
    <property type="evidence" value="ECO:0007669"/>
    <property type="project" value="UniProtKB-KW"/>
</dbReference>
<protein>
    <recommendedName>
        <fullName evidence="10">mRNA export factor GLE1</fullName>
    </recommendedName>
    <alternativeName>
        <fullName evidence="12">GLE1 RNA export mediator</fullName>
    </alternativeName>
    <alternativeName>
        <fullName evidence="11">Nucleoporin GLE1</fullName>
    </alternativeName>
</protein>
<evidence type="ECO:0000256" key="2">
    <source>
        <dbReference type="ARBA" id="ARBA00011056"/>
    </source>
</evidence>
<evidence type="ECO:0000256" key="9">
    <source>
        <dbReference type="ARBA" id="ARBA00024680"/>
    </source>
</evidence>
<dbReference type="InterPro" id="IPR038506">
    <property type="entry name" value="GLE1-like_sf"/>
</dbReference>
<dbReference type="GO" id="GO:0005543">
    <property type="term" value="F:phospholipid binding"/>
    <property type="evidence" value="ECO:0007669"/>
    <property type="project" value="TreeGrafter"/>
</dbReference>
<gene>
    <name evidence="16" type="primary">LOC105359091</name>
</gene>
<evidence type="ECO:0000256" key="10">
    <source>
        <dbReference type="ARBA" id="ARBA00026227"/>
    </source>
</evidence>
<keyword evidence="7" id="KW-0906">Nuclear pore complex</keyword>
<feature type="coiled-coil region" evidence="13">
    <location>
        <begin position="94"/>
        <end position="169"/>
    </location>
</feature>
<dbReference type="GO" id="GO:0000822">
    <property type="term" value="F:inositol hexakisphosphate binding"/>
    <property type="evidence" value="ECO:0007669"/>
    <property type="project" value="TreeGrafter"/>
</dbReference>
<name>A0AAJ6YBF9_9HYME</name>
<dbReference type="GO" id="GO:0044614">
    <property type="term" value="C:nuclear pore cytoplasmic filaments"/>
    <property type="evidence" value="ECO:0007669"/>
    <property type="project" value="TreeGrafter"/>
</dbReference>
<dbReference type="InterPro" id="IPR012476">
    <property type="entry name" value="GLE1"/>
</dbReference>
<dbReference type="AlphaFoldDB" id="A0AAJ6YBF9"/>
<evidence type="ECO:0000256" key="13">
    <source>
        <dbReference type="SAM" id="Coils"/>
    </source>
</evidence>
<dbReference type="CTD" id="2733"/>
<organism evidence="15 16">
    <name type="scientific">Ceratosolen solmsi marchali</name>
    <dbReference type="NCBI Taxonomy" id="326594"/>
    <lineage>
        <taxon>Eukaryota</taxon>
        <taxon>Metazoa</taxon>
        <taxon>Ecdysozoa</taxon>
        <taxon>Arthropoda</taxon>
        <taxon>Hexapoda</taxon>
        <taxon>Insecta</taxon>
        <taxon>Pterygota</taxon>
        <taxon>Neoptera</taxon>
        <taxon>Endopterygota</taxon>
        <taxon>Hymenoptera</taxon>
        <taxon>Apocrita</taxon>
        <taxon>Proctotrupomorpha</taxon>
        <taxon>Chalcidoidea</taxon>
        <taxon>Agaonidae</taxon>
        <taxon>Agaoninae</taxon>
        <taxon>Ceratosolen</taxon>
    </lineage>
</organism>
<dbReference type="GeneID" id="105359091"/>
<evidence type="ECO:0000256" key="8">
    <source>
        <dbReference type="ARBA" id="ARBA00023242"/>
    </source>
</evidence>
<keyword evidence="3" id="KW-0813">Transport</keyword>
<evidence type="ECO:0000256" key="5">
    <source>
        <dbReference type="ARBA" id="ARBA00022927"/>
    </source>
</evidence>
<evidence type="ECO:0000256" key="4">
    <source>
        <dbReference type="ARBA" id="ARBA00022816"/>
    </source>
</evidence>
<keyword evidence="15" id="KW-1185">Reference proteome</keyword>
<feature type="region of interest" description="Disordered" evidence="14">
    <location>
        <begin position="48"/>
        <end position="77"/>
    </location>
</feature>
<dbReference type="Gene3D" id="1.25.40.510">
    <property type="entry name" value="GLE1-like"/>
    <property type="match status" value="1"/>
</dbReference>
<dbReference type="GO" id="GO:0031369">
    <property type="term" value="F:translation initiation factor binding"/>
    <property type="evidence" value="ECO:0007669"/>
    <property type="project" value="TreeGrafter"/>
</dbReference>
<sequence>MVNRRVVLCTNEGTNSQHVNDIAKSFDCLKISILNKASQISDKFDKVTLGPDAVPQDNHDSNSPNDDQARINNSSLNGLSSRSNITFSIKKILLENEIQRREKVKKAVDRKKKEMEKSQREIKEDLSQLLSRIAIQREKETAEKLAALEAEEELLAQQLEIDRKNEKQRQRLKESDEISKKIIPYRENFHAKWKDIANISVACRDKNSASRLLAPHVAKLKELSLQMESINEKTRTGDLTAADIKMAEILVQYNDEVFQLFKADIDKIDALYNEEIARREMEVRQAELKAQEEMLRAKQLQDVENSVKASEQFIYVEPQKINHEQDNLAEQNQQPAETDSVSVGSHLSDYSNVPVSVTAVALTSEVAPVKETDEISKYPDCGSLQTYIDNHQFLENYASTYQDFIRSDAMKKFKFECQKCLNITINSISHTSREQLLHKYEKLRLFLSGPSVSQNPQAQAYSKNLLAQKIVDQGDTTISSKPELAFPFAAIAVALWNDWPDFGALLLARFRKKSPFFIPVFLVPNKDQSEDEYCKSLGCKYTDAGIPEKPEQFWKRLGGIMYLYASIMVTRQRQGMNKSHPHGLGNAWKWLATTLNTEPRCDIADVCATLIYTILEVTGNDLWKTYPNQFPKMLLILNNVYYEKLKSFDPVISAPISRLGELLTNALKTGSIAPPKGQLSPNFW</sequence>
<dbReference type="Pfam" id="PF07817">
    <property type="entry name" value="GLE1"/>
    <property type="match status" value="1"/>
</dbReference>
<comment type="subcellular location">
    <subcellularLocation>
        <location evidence="1">Nucleus</location>
        <location evidence="1">Nuclear pore complex</location>
    </subcellularLocation>
</comment>
<comment type="similarity">
    <text evidence="2">Belongs to the GLE1 family.</text>
</comment>
<dbReference type="KEGG" id="csol:105359091"/>
<evidence type="ECO:0000256" key="11">
    <source>
        <dbReference type="ARBA" id="ARBA00029983"/>
    </source>
</evidence>
<comment type="function">
    <text evidence="9">Required for the export of mRNAs containing poly(A) tails from the nucleus into the cytoplasm. May be involved in the terminal step of the mRNA transport through the nuclear pore complex (NPC).</text>
</comment>
<evidence type="ECO:0000256" key="3">
    <source>
        <dbReference type="ARBA" id="ARBA00022448"/>
    </source>
</evidence>
<reference evidence="16" key="1">
    <citation type="submission" date="2025-08" db="UniProtKB">
        <authorList>
            <consortium name="RefSeq"/>
        </authorList>
    </citation>
    <scope>IDENTIFICATION</scope>
</reference>
<evidence type="ECO:0000256" key="6">
    <source>
        <dbReference type="ARBA" id="ARBA00023010"/>
    </source>
</evidence>
<accession>A0AAJ6YBF9</accession>
<evidence type="ECO:0000256" key="7">
    <source>
        <dbReference type="ARBA" id="ARBA00023132"/>
    </source>
</evidence>
<proteinExistence type="inferred from homology"/>
<dbReference type="PANTHER" id="PTHR12960">
    <property type="entry name" value="GLE-1-RELATED"/>
    <property type="match status" value="1"/>
</dbReference>
<keyword evidence="6" id="KW-0811">Translocation</keyword>
<keyword evidence="8" id="KW-0539">Nucleus</keyword>
<evidence type="ECO:0000313" key="15">
    <source>
        <dbReference type="Proteomes" id="UP000695007"/>
    </source>
</evidence>
<evidence type="ECO:0000256" key="1">
    <source>
        <dbReference type="ARBA" id="ARBA00004567"/>
    </source>
</evidence>
<evidence type="ECO:0000313" key="16">
    <source>
        <dbReference type="RefSeq" id="XP_011493871.1"/>
    </source>
</evidence>
<evidence type="ECO:0000256" key="12">
    <source>
        <dbReference type="ARBA" id="ARBA00030897"/>
    </source>
</evidence>
<keyword evidence="13" id="KW-0175">Coiled coil</keyword>
<dbReference type="Proteomes" id="UP000695007">
    <property type="component" value="Unplaced"/>
</dbReference>